<dbReference type="EMBL" id="QRUP01000007">
    <property type="protein sequence ID" value="RGR74837.1"/>
    <property type="molecule type" value="Genomic_DNA"/>
</dbReference>
<evidence type="ECO:0000259" key="2">
    <source>
        <dbReference type="Pfam" id="PF07364"/>
    </source>
</evidence>
<organism evidence="3 4">
    <name type="scientific">Holdemania filiformis</name>
    <dbReference type="NCBI Taxonomy" id="61171"/>
    <lineage>
        <taxon>Bacteria</taxon>
        <taxon>Bacillati</taxon>
        <taxon>Bacillota</taxon>
        <taxon>Erysipelotrichia</taxon>
        <taxon>Erysipelotrichales</taxon>
        <taxon>Erysipelotrichaceae</taxon>
        <taxon>Holdemania</taxon>
    </lineage>
</organism>
<accession>A0A412G2V6</accession>
<reference evidence="3 4" key="1">
    <citation type="submission" date="2018-08" db="EMBL/GenBank/DDBJ databases">
        <title>A genome reference for cultivated species of the human gut microbiota.</title>
        <authorList>
            <person name="Zou Y."/>
            <person name="Xue W."/>
            <person name="Luo G."/>
        </authorList>
    </citation>
    <scope>NUCLEOTIDE SEQUENCE [LARGE SCALE GENOMIC DNA]</scope>
    <source>
        <strain evidence="3 4">AF24-29</strain>
    </source>
</reference>
<feature type="domain" description="Microcystin LR degradation protein MlrC C-terminal" evidence="1">
    <location>
        <begin position="299"/>
        <end position="474"/>
    </location>
</feature>
<proteinExistence type="predicted"/>
<feature type="domain" description="Microcystin LR degradation protein MlrC N-terminal" evidence="2">
    <location>
        <begin position="2"/>
        <end position="287"/>
    </location>
</feature>
<keyword evidence="4" id="KW-1185">Reference proteome</keyword>
<evidence type="ECO:0000313" key="3">
    <source>
        <dbReference type="EMBL" id="RGR74837.1"/>
    </source>
</evidence>
<dbReference type="InterPro" id="IPR010799">
    <property type="entry name" value="MlrC_C"/>
</dbReference>
<evidence type="ECO:0008006" key="5">
    <source>
        <dbReference type="Google" id="ProtNLM"/>
    </source>
</evidence>
<dbReference type="Pfam" id="PF07364">
    <property type="entry name" value="DUF1485"/>
    <property type="match status" value="1"/>
</dbReference>
<sequence length="485" mass="54295">MKILIGGLVAESNAYVAKPCEIQDFVIQTGEDIAHRMYLDELQPELQANDIELIPAIFAYGAGAGRVAYDTFDYILKQFKHAVEKYQGELDGMFFFLHGASNVIGLEGGSGDHKIIEEIRRIVGPYMPIAVVCDPHGNVDQEYANRLNILRTFRHSPHTDRKEAHQIVFRCLVNLIQNRREIHPVYRKVPILLGGERCVSTDEPLVSINRLLDEIEADPRILCCSYHIGYLRHDSAKCGASVVVVPNQPEDEAYARQKANEIYDFVWARHKEFHFTGYADEPEAAWEAMLKHPGKPCFLTDSGDNVTAGAPGGNTVVLRQVLAETNYHGKQILIAGITDKKLCESTLAGKQAGDHVEFDVGPEIDALSAKVHLSGTVISTGDLHNHYHDPKVVGVCWTIKLDDKPVTVVIQSYSVSFAERAQYEQANVDLDAYDLIIVKQGYLYPELKAMASHYVMSLTDGACMQRTERLTYKKVIRPIYPLDEI</sequence>
<comment type="caution">
    <text evidence="3">The sequence shown here is derived from an EMBL/GenBank/DDBJ whole genome shotgun (WGS) entry which is preliminary data.</text>
</comment>
<dbReference type="AlphaFoldDB" id="A0A412G2V6"/>
<dbReference type="Pfam" id="PF07171">
    <property type="entry name" value="MlrC_C"/>
    <property type="match status" value="1"/>
</dbReference>
<protein>
    <recommendedName>
        <fullName evidence="5">Microcystin degradation protein MlrC</fullName>
    </recommendedName>
</protein>
<evidence type="ECO:0000313" key="4">
    <source>
        <dbReference type="Proteomes" id="UP000284178"/>
    </source>
</evidence>
<dbReference type="RefSeq" id="WP_117894644.1">
    <property type="nucleotide sequence ID" value="NZ_CABJCV010000007.1"/>
</dbReference>
<gene>
    <name evidence="3" type="ORF">DWY25_07035</name>
</gene>
<name>A0A412G2V6_9FIRM</name>
<dbReference type="GeneID" id="83015158"/>
<evidence type="ECO:0000259" key="1">
    <source>
        <dbReference type="Pfam" id="PF07171"/>
    </source>
</evidence>
<dbReference type="InterPro" id="IPR015995">
    <property type="entry name" value="MlrC_N"/>
</dbReference>
<dbReference type="Proteomes" id="UP000284178">
    <property type="component" value="Unassembled WGS sequence"/>
</dbReference>